<feature type="domain" description="G-patch" evidence="1">
    <location>
        <begin position="75"/>
        <end position="121"/>
    </location>
</feature>
<comment type="caution">
    <text evidence="2">The sequence shown here is derived from an EMBL/GenBank/DDBJ whole genome shotgun (WGS) entry which is preliminary data.</text>
</comment>
<dbReference type="AlphaFoldDB" id="A0A1R3HL70"/>
<dbReference type="Proteomes" id="UP000187203">
    <property type="component" value="Unassembled WGS sequence"/>
</dbReference>
<dbReference type="GO" id="GO:0003676">
    <property type="term" value="F:nucleic acid binding"/>
    <property type="evidence" value="ECO:0007669"/>
    <property type="project" value="InterPro"/>
</dbReference>
<reference evidence="3" key="1">
    <citation type="submission" date="2013-09" db="EMBL/GenBank/DDBJ databases">
        <title>Corchorus olitorius genome sequencing.</title>
        <authorList>
            <person name="Alam M."/>
            <person name="Haque M.S."/>
            <person name="Islam M.S."/>
            <person name="Emdad E.M."/>
            <person name="Islam M.M."/>
            <person name="Ahmed B."/>
            <person name="Halim A."/>
            <person name="Hossen Q.M.M."/>
            <person name="Hossain M.Z."/>
            <person name="Ahmed R."/>
            <person name="Khan M.M."/>
            <person name="Islam R."/>
            <person name="Rashid M.M."/>
            <person name="Khan S.A."/>
            <person name="Rahman M.S."/>
            <person name="Alam M."/>
            <person name="Yahiya A.S."/>
            <person name="Khan M.S."/>
            <person name="Azam M.S."/>
            <person name="Haque T."/>
            <person name="Lashkar M.Z.H."/>
            <person name="Akhand A.I."/>
            <person name="Morshed G."/>
            <person name="Roy S."/>
            <person name="Uddin K.S."/>
            <person name="Rabeya T."/>
            <person name="Hossain A.S."/>
            <person name="Chowdhury A."/>
            <person name="Snigdha A.R."/>
            <person name="Mortoza M.S."/>
            <person name="Matin S.A."/>
            <person name="Hoque S.M.E."/>
            <person name="Islam M.K."/>
            <person name="Roy D.K."/>
            <person name="Haider R."/>
            <person name="Moosa M.M."/>
            <person name="Elias S.M."/>
            <person name="Hasan A.M."/>
            <person name="Jahan S."/>
            <person name="Shafiuddin M."/>
            <person name="Mahmood N."/>
            <person name="Shommy N.S."/>
        </authorList>
    </citation>
    <scope>NUCLEOTIDE SEQUENCE [LARGE SCALE GENOMIC DNA]</scope>
    <source>
        <strain evidence="3">cv. O-4</strain>
    </source>
</reference>
<protein>
    <recommendedName>
        <fullName evidence="1">G-patch domain-containing protein</fullName>
    </recommendedName>
</protein>
<evidence type="ECO:0000313" key="3">
    <source>
        <dbReference type="Proteomes" id="UP000187203"/>
    </source>
</evidence>
<keyword evidence="3" id="KW-1185">Reference proteome</keyword>
<dbReference type="PROSITE" id="PS50174">
    <property type="entry name" value="G_PATCH"/>
    <property type="match status" value="1"/>
</dbReference>
<sequence>MDIDTPYVCLLQRPWVHMAEEALLPSTQGDKSTRNQNDVIVAQTSVTPYGEAGEQSYEYSLQAFEINHATKPKEDTFKALQVMKIYGWIEGQGMGKNAQGMEGILAEGAQSSGFGLGFEATVEDYPILADSRMVTEDNKLGIPLVEEAKGEFPPLNQIFRSAGWVSGKKEQSIEEAGVDTRKVSEFNVCATSEEATGPYPWIRELAAGEELDNWEAYDCDVLMPNTEM</sequence>
<evidence type="ECO:0000313" key="2">
    <source>
        <dbReference type="EMBL" id="OMO71167.1"/>
    </source>
</evidence>
<accession>A0A1R3HL70</accession>
<name>A0A1R3HL70_9ROSI</name>
<proteinExistence type="predicted"/>
<organism evidence="2 3">
    <name type="scientific">Corchorus olitorius</name>
    <dbReference type="NCBI Taxonomy" id="93759"/>
    <lineage>
        <taxon>Eukaryota</taxon>
        <taxon>Viridiplantae</taxon>
        <taxon>Streptophyta</taxon>
        <taxon>Embryophyta</taxon>
        <taxon>Tracheophyta</taxon>
        <taxon>Spermatophyta</taxon>
        <taxon>Magnoliopsida</taxon>
        <taxon>eudicotyledons</taxon>
        <taxon>Gunneridae</taxon>
        <taxon>Pentapetalae</taxon>
        <taxon>rosids</taxon>
        <taxon>malvids</taxon>
        <taxon>Malvales</taxon>
        <taxon>Malvaceae</taxon>
        <taxon>Grewioideae</taxon>
        <taxon>Apeibeae</taxon>
        <taxon>Corchorus</taxon>
    </lineage>
</organism>
<dbReference type="EMBL" id="AWUE01019874">
    <property type="protein sequence ID" value="OMO71167.1"/>
    <property type="molecule type" value="Genomic_DNA"/>
</dbReference>
<gene>
    <name evidence="2" type="ORF">COLO4_28357</name>
</gene>
<dbReference type="InterPro" id="IPR000467">
    <property type="entry name" value="G_patch_dom"/>
</dbReference>
<dbReference type="OrthoDB" id="1736143at2759"/>
<evidence type="ECO:0000259" key="1">
    <source>
        <dbReference type="PROSITE" id="PS50174"/>
    </source>
</evidence>